<accession>A0A241XI38</accession>
<organism evidence="1 2">
    <name type="scientific">Pseudomonas aeruginosa</name>
    <dbReference type="NCBI Taxonomy" id="287"/>
    <lineage>
        <taxon>Bacteria</taxon>
        <taxon>Pseudomonadati</taxon>
        <taxon>Pseudomonadota</taxon>
        <taxon>Gammaproteobacteria</taxon>
        <taxon>Pseudomonadales</taxon>
        <taxon>Pseudomonadaceae</taxon>
        <taxon>Pseudomonas</taxon>
    </lineage>
</organism>
<dbReference type="EMBL" id="NFFZ01000024">
    <property type="protein sequence ID" value="OTI56028.1"/>
    <property type="molecule type" value="Genomic_DNA"/>
</dbReference>
<dbReference type="AlphaFoldDB" id="A0A241XI38"/>
<comment type="caution">
    <text evidence="1">The sequence shown here is derived from an EMBL/GenBank/DDBJ whole genome shotgun (WGS) entry which is preliminary data.</text>
</comment>
<name>A0A241XI38_PSEAI</name>
<evidence type="ECO:0000313" key="1">
    <source>
        <dbReference type="EMBL" id="OTI56028.1"/>
    </source>
</evidence>
<proteinExistence type="predicted"/>
<protein>
    <submittedName>
        <fullName evidence="1">Uncharacterized protein</fullName>
    </submittedName>
</protein>
<sequence>MPRASARGCTRGSGTRPWLGLLRGCDVNLQNYNQTIRQLMDAAEQSRDEQFQILHIALDDDRDLILALIVGEQLDGPAAILDGLHTLHLDRQQARNEIREFPYGSTVKLHWAGAERVIGWAHRGEQGELLSAYGRHPLDPNAWIIVEEREVH</sequence>
<gene>
    <name evidence="1" type="ORF">CAZ10_31255</name>
</gene>
<evidence type="ECO:0000313" key="2">
    <source>
        <dbReference type="Proteomes" id="UP000194857"/>
    </source>
</evidence>
<dbReference type="Proteomes" id="UP000194857">
    <property type="component" value="Unassembled WGS sequence"/>
</dbReference>
<reference evidence="2" key="1">
    <citation type="submission" date="2017-05" db="EMBL/GenBank/DDBJ databases">
        <authorList>
            <person name="Giani T."/>
            <person name="Arena F."/>
            <person name="Pollini S."/>
            <person name="Di Pilato V."/>
            <person name="D'Andrea M.M."/>
            <person name="Henrici De Angelis L."/>
            <person name="Bassetti M."/>
            <person name="Rossolini G.M."/>
        </authorList>
    </citation>
    <scope>NUCLEOTIDE SEQUENCE [LARGE SCALE GENOMIC DNA]</scope>
    <source>
        <strain evidence="2">S567_C10_BS</strain>
    </source>
</reference>